<feature type="region of interest" description="Disordered" evidence="1">
    <location>
        <begin position="1"/>
        <end position="27"/>
    </location>
</feature>
<evidence type="ECO:0000256" key="1">
    <source>
        <dbReference type="SAM" id="MobiDB-lite"/>
    </source>
</evidence>
<dbReference type="RefSeq" id="WP_176445666.1">
    <property type="nucleotide sequence ID" value="NZ_FZNO01000028.1"/>
</dbReference>
<gene>
    <name evidence="3" type="ORF">SAMN06272737_12834</name>
</gene>
<reference evidence="3 4" key="1">
    <citation type="submission" date="2017-06" db="EMBL/GenBank/DDBJ databases">
        <authorList>
            <person name="Kim H.J."/>
            <person name="Triplett B.A."/>
        </authorList>
    </citation>
    <scope>NUCLEOTIDE SEQUENCE [LARGE SCALE GENOMIC DNA]</scope>
    <source>
        <strain evidence="3 4">DSM 44272</strain>
    </source>
</reference>
<keyword evidence="2" id="KW-0472">Membrane</keyword>
<evidence type="ECO:0000313" key="3">
    <source>
        <dbReference type="EMBL" id="SNR82024.1"/>
    </source>
</evidence>
<dbReference type="Pfam" id="PF09490">
    <property type="entry name" value="CbtA"/>
    <property type="match status" value="1"/>
</dbReference>
<keyword evidence="2" id="KW-0812">Transmembrane</keyword>
<feature type="transmembrane region" description="Helical" evidence="2">
    <location>
        <begin position="45"/>
        <end position="68"/>
    </location>
</feature>
<feature type="transmembrane region" description="Helical" evidence="2">
    <location>
        <begin position="88"/>
        <end position="109"/>
    </location>
</feature>
<dbReference type="EMBL" id="FZNO01000028">
    <property type="protein sequence ID" value="SNR82024.1"/>
    <property type="molecule type" value="Genomic_DNA"/>
</dbReference>
<keyword evidence="2" id="KW-1133">Transmembrane helix</keyword>
<evidence type="ECO:0000313" key="4">
    <source>
        <dbReference type="Proteomes" id="UP000198403"/>
    </source>
</evidence>
<organism evidence="3 4">
    <name type="scientific">Blastococcus mobilis</name>
    <dbReference type="NCBI Taxonomy" id="1938746"/>
    <lineage>
        <taxon>Bacteria</taxon>
        <taxon>Bacillati</taxon>
        <taxon>Actinomycetota</taxon>
        <taxon>Actinomycetes</taxon>
        <taxon>Geodermatophilales</taxon>
        <taxon>Geodermatophilaceae</taxon>
        <taxon>Blastococcus</taxon>
    </lineage>
</organism>
<dbReference type="InterPro" id="IPR012666">
    <property type="entry name" value="CbtA_put"/>
</dbReference>
<keyword evidence="4" id="KW-1185">Reference proteome</keyword>
<evidence type="ECO:0000256" key="2">
    <source>
        <dbReference type="SAM" id="Phobius"/>
    </source>
</evidence>
<protein>
    <submittedName>
        <fullName evidence="3">Probable cobalt transporter subunit (CbtA)</fullName>
    </submittedName>
</protein>
<sequence>MTSAADDRLPLPPVQLPKGRELQRRRHGDAGVALVSLLRSRGVSVAGTATAATAATAVLLALVLVFLPGSPDTIPGDVPATVVWNFRLASLGQPAVLWAALGLVGGWLVDRLAGSR</sequence>
<name>A0A238ZH88_9ACTN</name>
<proteinExistence type="predicted"/>
<dbReference type="Proteomes" id="UP000198403">
    <property type="component" value="Unassembled WGS sequence"/>
</dbReference>
<accession>A0A238ZH88</accession>
<dbReference type="AlphaFoldDB" id="A0A238ZH88"/>